<proteinExistence type="predicted"/>
<gene>
    <name evidence="1" type="ORF">K2173_005016</name>
</gene>
<dbReference type="SUPFAM" id="SSF51197">
    <property type="entry name" value="Clavaminate synthase-like"/>
    <property type="match status" value="1"/>
</dbReference>
<accession>A0AAV8TBA1</accession>
<dbReference type="EMBL" id="JAIWQS010000005">
    <property type="protein sequence ID" value="KAJ8764111.1"/>
    <property type="molecule type" value="Genomic_DNA"/>
</dbReference>
<protein>
    <submittedName>
        <fullName evidence="1">Uncharacterized protein</fullName>
    </submittedName>
</protein>
<reference evidence="1 2" key="1">
    <citation type="submission" date="2021-09" db="EMBL/GenBank/DDBJ databases">
        <title>Genomic insights and catalytic innovation underlie evolution of tropane alkaloids biosynthesis.</title>
        <authorList>
            <person name="Wang Y.-J."/>
            <person name="Tian T."/>
            <person name="Huang J.-P."/>
            <person name="Huang S.-X."/>
        </authorList>
    </citation>
    <scope>NUCLEOTIDE SEQUENCE [LARGE SCALE GENOMIC DNA]</scope>
    <source>
        <strain evidence="1">KIB-2018</strain>
        <tissue evidence="1">Leaf</tissue>
    </source>
</reference>
<name>A0AAV8TBA1_9ROSI</name>
<dbReference type="Proteomes" id="UP001159364">
    <property type="component" value="Linkage Group LG05"/>
</dbReference>
<evidence type="ECO:0000313" key="1">
    <source>
        <dbReference type="EMBL" id="KAJ8764111.1"/>
    </source>
</evidence>
<dbReference type="Gene3D" id="2.60.120.330">
    <property type="entry name" value="B-lactam Antibiotic, Isopenicillin N Synthase, Chain"/>
    <property type="match status" value="1"/>
</dbReference>
<dbReference type="PANTHER" id="PTHR34945">
    <property type="entry name" value="2-OXOGLUTARATE (2OG) AND FE(II)-DEPENDENT OXYGENASE SUPERFAMILY PROTEIN"/>
    <property type="match status" value="1"/>
</dbReference>
<dbReference type="InterPro" id="IPR027443">
    <property type="entry name" value="IPNS-like_sf"/>
</dbReference>
<evidence type="ECO:0000313" key="2">
    <source>
        <dbReference type="Proteomes" id="UP001159364"/>
    </source>
</evidence>
<organism evidence="1 2">
    <name type="scientific">Erythroxylum novogranatense</name>
    <dbReference type="NCBI Taxonomy" id="1862640"/>
    <lineage>
        <taxon>Eukaryota</taxon>
        <taxon>Viridiplantae</taxon>
        <taxon>Streptophyta</taxon>
        <taxon>Embryophyta</taxon>
        <taxon>Tracheophyta</taxon>
        <taxon>Spermatophyta</taxon>
        <taxon>Magnoliopsida</taxon>
        <taxon>eudicotyledons</taxon>
        <taxon>Gunneridae</taxon>
        <taxon>Pentapetalae</taxon>
        <taxon>rosids</taxon>
        <taxon>fabids</taxon>
        <taxon>Malpighiales</taxon>
        <taxon>Erythroxylaceae</taxon>
        <taxon>Erythroxylum</taxon>
    </lineage>
</organism>
<comment type="caution">
    <text evidence="1">The sequence shown here is derived from an EMBL/GenBank/DDBJ whole genome shotgun (WGS) entry which is preliminary data.</text>
</comment>
<dbReference type="AlphaFoldDB" id="A0AAV8TBA1"/>
<sequence length="374" mass="41820">MAFSADKQRQQLHTTTMYCAATAAPPPSPSVQGKSQHVTAGAAADALSRLLHRLPPNLSLPTRRSSATSAFLPAISLADTNSADLLMSTSSEKGFFELISHDVPSQLAHSAESEAFSLFDLSKYEKELNFPRNRPLGFEDNENGNGDLFWLEATCFSDSKELRLASLHELTRALEKLGLEIVEKLSTVMGFENPIGMDPTRFRSIMLLHGSSQKDIPVISGGSYPYILGLQYQIRSQKYYVLGDLGWSIVSPQVDSIMVTIGDIAQVWTNGKLKKVRGRPVRCLEEDINTSRCVSMTLLLTLPLETNVSTLIPKAVPCCHAYEQNIREEEDEQNHGSIVEKEERLFVPFVFEDYARRVYHEPLLLKDPLDRYRI</sequence>
<keyword evidence="2" id="KW-1185">Reference proteome</keyword>
<dbReference type="PANTHER" id="PTHR34945:SF2">
    <property type="entry name" value="2-OXOGLUTARATE (2OG) AND FE(II)-DEPENDENT OXYGENASE SUPERFAMILY PROTEIN"/>
    <property type="match status" value="1"/>
</dbReference>